<sequence>MAYELRNRGRLDTLGHNRHCQCHNSHIDCNTSLKHNHSFGRPPCWVWP</sequence>
<proteinExistence type="predicted"/>
<dbReference type="EMBL" id="GGEC01061101">
    <property type="protein sequence ID" value="MBX41585.1"/>
    <property type="molecule type" value="Transcribed_RNA"/>
</dbReference>
<organism evidence="1">
    <name type="scientific">Rhizophora mucronata</name>
    <name type="common">Asiatic mangrove</name>
    <dbReference type="NCBI Taxonomy" id="61149"/>
    <lineage>
        <taxon>Eukaryota</taxon>
        <taxon>Viridiplantae</taxon>
        <taxon>Streptophyta</taxon>
        <taxon>Embryophyta</taxon>
        <taxon>Tracheophyta</taxon>
        <taxon>Spermatophyta</taxon>
        <taxon>Magnoliopsida</taxon>
        <taxon>eudicotyledons</taxon>
        <taxon>Gunneridae</taxon>
        <taxon>Pentapetalae</taxon>
        <taxon>rosids</taxon>
        <taxon>fabids</taxon>
        <taxon>Malpighiales</taxon>
        <taxon>Rhizophoraceae</taxon>
        <taxon>Rhizophora</taxon>
    </lineage>
</organism>
<accession>A0A2P2NGI0</accession>
<protein>
    <submittedName>
        <fullName evidence="1">Endochitinase PR4-like</fullName>
    </submittedName>
</protein>
<name>A0A2P2NGI0_RHIMU</name>
<reference evidence="1" key="1">
    <citation type="submission" date="2018-02" db="EMBL/GenBank/DDBJ databases">
        <title>Rhizophora mucronata_Transcriptome.</title>
        <authorList>
            <person name="Meera S.P."/>
            <person name="Sreeshan A."/>
            <person name="Augustine A."/>
        </authorList>
    </citation>
    <scope>NUCLEOTIDE SEQUENCE</scope>
    <source>
        <tissue evidence="1">Leaf</tissue>
    </source>
</reference>
<dbReference type="AlphaFoldDB" id="A0A2P2NGI0"/>
<evidence type="ECO:0000313" key="1">
    <source>
        <dbReference type="EMBL" id="MBX41585.1"/>
    </source>
</evidence>